<proteinExistence type="predicted"/>
<reference evidence="1 2" key="1">
    <citation type="submission" date="2019-02" db="EMBL/GenBank/DDBJ databases">
        <title>Deep-cultivation of Planctomycetes and their phenomic and genomic characterization uncovers novel biology.</title>
        <authorList>
            <person name="Wiegand S."/>
            <person name="Jogler M."/>
            <person name="Boedeker C."/>
            <person name="Pinto D."/>
            <person name="Vollmers J."/>
            <person name="Rivas-Marin E."/>
            <person name="Kohn T."/>
            <person name="Peeters S.H."/>
            <person name="Heuer A."/>
            <person name="Rast P."/>
            <person name="Oberbeckmann S."/>
            <person name="Bunk B."/>
            <person name="Jeske O."/>
            <person name="Meyerdierks A."/>
            <person name="Storesund J.E."/>
            <person name="Kallscheuer N."/>
            <person name="Luecker S."/>
            <person name="Lage O.M."/>
            <person name="Pohl T."/>
            <person name="Merkel B.J."/>
            <person name="Hornburger P."/>
            <person name="Mueller R.-W."/>
            <person name="Bruemmer F."/>
            <person name="Labrenz M."/>
            <person name="Spormann A.M."/>
            <person name="Op den Camp H."/>
            <person name="Overmann J."/>
            <person name="Amann R."/>
            <person name="Jetten M.S.M."/>
            <person name="Mascher T."/>
            <person name="Medema M.H."/>
            <person name="Devos D.P."/>
            <person name="Kaster A.-K."/>
            <person name="Ovreas L."/>
            <person name="Rohde M."/>
            <person name="Galperin M.Y."/>
            <person name="Jogler C."/>
        </authorList>
    </citation>
    <scope>NUCLEOTIDE SEQUENCE [LARGE SCALE GENOMIC DNA]</scope>
    <source>
        <strain evidence="1 2">KS4</strain>
    </source>
</reference>
<dbReference type="KEGG" id="pcor:KS4_15550"/>
<organism evidence="1 2">
    <name type="scientific">Poriferisphaera corsica</name>
    <dbReference type="NCBI Taxonomy" id="2528020"/>
    <lineage>
        <taxon>Bacteria</taxon>
        <taxon>Pseudomonadati</taxon>
        <taxon>Planctomycetota</taxon>
        <taxon>Phycisphaerae</taxon>
        <taxon>Phycisphaerales</taxon>
        <taxon>Phycisphaeraceae</taxon>
        <taxon>Poriferisphaera</taxon>
    </lineage>
</organism>
<evidence type="ECO:0000313" key="1">
    <source>
        <dbReference type="EMBL" id="QDU33505.1"/>
    </source>
</evidence>
<dbReference type="EMBL" id="CP036425">
    <property type="protein sequence ID" value="QDU33505.1"/>
    <property type="molecule type" value="Genomic_DNA"/>
</dbReference>
<accession>A0A517YTE7</accession>
<name>A0A517YTE7_9BACT</name>
<dbReference type="Proteomes" id="UP000317369">
    <property type="component" value="Chromosome"/>
</dbReference>
<dbReference type="AlphaFoldDB" id="A0A517YTE7"/>
<protein>
    <submittedName>
        <fullName evidence="1">Uncharacterized protein</fullName>
    </submittedName>
</protein>
<sequence length="160" mass="17555">MRLEWGLMGNDRDNPLIGDEGRLNEKKRLVVLYGGEKRDVGEIVAGLQRRGGEVMLADKAADVMVLAAGREIDGVVLAVGEKDGVAYGQEMVRAIEAYWPWVGCLKVMVGGKDGVGQQMDRVRLEQMDDVIEVKVDERGDTGVLVSEEELDMLLGPIEVE</sequence>
<keyword evidence="2" id="KW-1185">Reference proteome</keyword>
<evidence type="ECO:0000313" key="2">
    <source>
        <dbReference type="Proteomes" id="UP000317369"/>
    </source>
</evidence>
<gene>
    <name evidence="1" type="ORF">KS4_15550</name>
</gene>